<name>A0A223S9G6_9ACTN</name>
<dbReference type="KEGG" id="ngv:CDO52_19865"/>
<comment type="similarity">
    <text evidence="1">Belongs to the 3-oxoacid CoA-transferase subunit B family.</text>
</comment>
<keyword evidence="4" id="KW-1185">Reference proteome</keyword>
<organism evidence="3 4">
    <name type="scientific">Nocardiopsis gilva YIM 90087</name>
    <dbReference type="NCBI Taxonomy" id="1235441"/>
    <lineage>
        <taxon>Bacteria</taxon>
        <taxon>Bacillati</taxon>
        <taxon>Actinomycetota</taxon>
        <taxon>Actinomycetes</taxon>
        <taxon>Streptosporangiales</taxon>
        <taxon>Nocardiopsidaceae</taxon>
        <taxon>Nocardiopsis</taxon>
    </lineage>
</organism>
<dbReference type="GO" id="GO:0008410">
    <property type="term" value="F:CoA-transferase activity"/>
    <property type="evidence" value="ECO:0007669"/>
    <property type="project" value="InterPro"/>
</dbReference>
<dbReference type="SMART" id="SM00882">
    <property type="entry name" value="CoA_trans"/>
    <property type="match status" value="1"/>
</dbReference>
<feature type="region of interest" description="Disordered" evidence="2">
    <location>
        <begin position="1"/>
        <end position="34"/>
    </location>
</feature>
<dbReference type="Pfam" id="PF01144">
    <property type="entry name" value="CoA_trans"/>
    <property type="match status" value="1"/>
</dbReference>
<accession>A0A223S9G6</accession>
<keyword evidence="3" id="KW-0808">Transferase</keyword>
<sequence length="283" mass="29509">MTQDTTERGAATRNAAESPEAGGPRASAEQGTATAHATYTADEIMTVTAARTLTSAMACFVGIGLPSTAANLARRTHAPGLWMIYESGTLGAAPDTLPLSIGDGILAETADSVVSVPEIFNYWLQPGRIDVGFLGAAQIDRYGNINTTVIGDYTDPAVRLPGAGGAPEIAASCREVVVIVRQSRRTFVESVDFVTSVGHGRGPGDRERLGLRGAGPTRVITDLGVLEPDPDTRELTLASVHPGVALDDVHAATGWDLAVSPDLTTTPEPRPAELAALRDLTRS</sequence>
<protein>
    <submittedName>
        <fullName evidence="3">3-oxoadipate--succinyl-CoA transferase subunit B</fullName>
    </submittedName>
</protein>
<evidence type="ECO:0000256" key="1">
    <source>
        <dbReference type="ARBA" id="ARBA00007047"/>
    </source>
</evidence>
<dbReference type="AlphaFoldDB" id="A0A223S9G6"/>
<dbReference type="Gene3D" id="3.40.1080.10">
    <property type="entry name" value="Glutaconate Coenzyme A-transferase"/>
    <property type="match status" value="1"/>
</dbReference>
<dbReference type="SUPFAM" id="SSF100950">
    <property type="entry name" value="NagB/RpiA/CoA transferase-like"/>
    <property type="match status" value="1"/>
</dbReference>
<dbReference type="EMBL" id="CP022753">
    <property type="protein sequence ID" value="ASU84757.1"/>
    <property type="molecule type" value="Genomic_DNA"/>
</dbReference>
<proteinExistence type="inferred from homology"/>
<dbReference type="InterPro" id="IPR037171">
    <property type="entry name" value="NagB/RpiA_transferase-like"/>
</dbReference>
<dbReference type="Proteomes" id="UP000215005">
    <property type="component" value="Chromosome"/>
</dbReference>
<dbReference type="InterPro" id="IPR004165">
    <property type="entry name" value="CoA_trans_fam_I"/>
</dbReference>
<reference evidence="3 4" key="1">
    <citation type="submission" date="2017-08" db="EMBL/GenBank/DDBJ databases">
        <title>The complete genome sequence of Nocardiopsis gilva YIM 90087.</title>
        <authorList>
            <person name="Yin M."/>
            <person name="Tang S."/>
        </authorList>
    </citation>
    <scope>NUCLEOTIDE SEQUENCE [LARGE SCALE GENOMIC DNA]</scope>
    <source>
        <strain evidence="3 4">YIM 90087</strain>
    </source>
</reference>
<dbReference type="PANTHER" id="PTHR43293">
    <property type="entry name" value="ACETATE COA-TRANSFERASE YDIF"/>
    <property type="match status" value="1"/>
</dbReference>
<evidence type="ECO:0000313" key="4">
    <source>
        <dbReference type="Proteomes" id="UP000215005"/>
    </source>
</evidence>
<evidence type="ECO:0000313" key="3">
    <source>
        <dbReference type="EMBL" id="ASU84757.1"/>
    </source>
</evidence>
<gene>
    <name evidence="3" type="ORF">CDO52_19865</name>
</gene>
<evidence type="ECO:0000256" key="2">
    <source>
        <dbReference type="SAM" id="MobiDB-lite"/>
    </source>
</evidence>
<dbReference type="PANTHER" id="PTHR43293:SF3">
    <property type="entry name" value="CHOLESTEROL RING-CLEAVING HYDROLASE IPDB SUBUNIT"/>
    <property type="match status" value="1"/>
</dbReference>